<reference evidence="3 4" key="1">
    <citation type="submission" date="2019-06" db="EMBL/GenBank/DDBJ databases">
        <title>Sulfurimonas gotlandica sp. nov., a chemoautotrophic and psychrotolerant epsilonproteobacterium isolated from a pelagic redoxcline, and an emended description of the genus Sulfurimonas.</title>
        <authorList>
            <person name="Wang S."/>
            <person name="Jiang L."/>
            <person name="Shao Z."/>
        </authorList>
    </citation>
    <scope>NUCLEOTIDE SEQUENCE [LARGE SCALE GENOMIC DNA]</scope>
    <source>
        <strain evidence="3 4">B2</strain>
    </source>
</reference>
<sequence>MRFLLVLSICYTFIFGLETSDRLFECTEIFKQRKSELLVELERIDEQKQALQSLKTATEALLKEKETKLNQQEEEVNNRLDEIKKREENIKTMLDRNEKALAELKSIKLGKVSQTFAKMKPAAAANILSDMQKSEAVKILQSLKPQILGKILSKMEAKKASELTQLLAE</sequence>
<feature type="coiled-coil region" evidence="1">
    <location>
        <begin position="34"/>
        <end position="103"/>
    </location>
</feature>
<evidence type="ECO:0000313" key="4">
    <source>
        <dbReference type="Proteomes" id="UP000593910"/>
    </source>
</evidence>
<dbReference type="Gene3D" id="1.25.60.10">
    <property type="entry name" value="MgtE N-terminal domain-like"/>
    <property type="match status" value="1"/>
</dbReference>
<dbReference type="InterPro" id="IPR006668">
    <property type="entry name" value="Mg_transptr_MgtE_intracell_dom"/>
</dbReference>
<dbReference type="AlphaFoldDB" id="A0A7M1B0F9"/>
<dbReference type="InterPro" id="IPR038076">
    <property type="entry name" value="MgtE_N_sf"/>
</dbReference>
<dbReference type="KEGG" id="smax:FJR03_10425"/>
<dbReference type="Pfam" id="PF03448">
    <property type="entry name" value="MgtE_N"/>
    <property type="match status" value="1"/>
</dbReference>
<proteinExistence type="predicted"/>
<protein>
    <submittedName>
        <fullName evidence="3">PDP protein</fullName>
    </submittedName>
</protein>
<feature type="domain" description="Magnesium transporter MgtE intracellular" evidence="2">
    <location>
        <begin position="98"/>
        <end position="167"/>
    </location>
</feature>
<dbReference type="SUPFAM" id="SSF158791">
    <property type="entry name" value="MgtE N-terminal domain-like"/>
    <property type="match status" value="1"/>
</dbReference>
<keyword evidence="4" id="KW-1185">Reference proteome</keyword>
<dbReference type="Proteomes" id="UP000593910">
    <property type="component" value="Chromosome"/>
</dbReference>
<keyword evidence="1" id="KW-0175">Coiled coil</keyword>
<evidence type="ECO:0000259" key="2">
    <source>
        <dbReference type="Pfam" id="PF03448"/>
    </source>
</evidence>
<evidence type="ECO:0000256" key="1">
    <source>
        <dbReference type="SAM" id="Coils"/>
    </source>
</evidence>
<accession>A0A7M1B0F9</accession>
<name>A0A7M1B0F9_9BACT</name>
<dbReference type="EMBL" id="CP041165">
    <property type="protein sequence ID" value="QOP42132.1"/>
    <property type="molecule type" value="Genomic_DNA"/>
</dbReference>
<organism evidence="3 4">
    <name type="scientific">Sulfurimonas marina</name>
    <dbReference type="NCBI Taxonomy" id="2590551"/>
    <lineage>
        <taxon>Bacteria</taxon>
        <taxon>Pseudomonadati</taxon>
        <taxon>Campylobacterota</taxon>
        <taxon>Epsilonproteobacteria</taxon>
        <taxon>Campylobacterales</taxon>
        <taxon>Sulfurimonadaceae</taxon>
        <taxon>Sulfurimonas</taxon>
    </lineage>
</organism>
<gene>
    <name evidence="3" type="ORF">FJR03_10425</name>
</gene>
<evidence type="ECO:0000313" key="3">
    <source>
        <dbReference type="EMBL" id="QOP42132.1"/>
    </source>
</evidence>
<dbReference type="RefSeq" id="WP_193113453.1">
    <property type="nucleotide sequence ID" value="NZ_CP041165.1"/>
</dbReference>